<dbReference type="EMBL" id="KN847478">
    <property type="protein sequence ID" value="KIX04414.1"/>
    <property type="molecule type" value="Genomic_DNA"/>
</dbReference>
<dbReference type="InterPro" id="IPR000999">
    <property type="entry name" value="RNase_III_dom"/>
</dbReference>
<keyword evidence="7" id="KW-0378">Hydrolase</keyword>
<feature type="compositionally biased region" description="Acidic residues" evidence="16">
    <location>
        <begin position="22"/>
        <end position="37"/>
    </location>
</feature>
<dbReference type="PROSITE" id="PS51194">
    <property type="entry name" value="HELICASE_CTER"/>
    <property type="match status" value="1"/>
</dbReference>
<evidence type="ECO:0000259" key="17">
    <source>
        <dbReference type="PROSITE" id="PS50142"/>
    </source>
</evidence>
<dbReference type="Pfam" id="PF00271">
    <property type="entry name" value="Helicase_C"/>
    <property type="match status" value="1"/>
</dbReference>
<dbReference type="GO" id="GO:0004386">
    <property type="term" value="F:helicase activity"/>
    <property type="evidence" value="ECO:0007669"/>
    <property type="project" value="UniProtKB-KW"/>
</dbReference>
<dbReference type="InterPro" id="IPR014001">
    <property type="entry name" value="Helicase_ATP-bd"/>
</dbReference>
<comment type="similarity">
    <text evidence="15">Belongs to the helicase family. Dicer subfamily.</text>
</comment>
<keyword evidence="5" id="KW-0677">Repeat</keyword>
<dbReference type="Gene3D" id="3.40.50.300">
    <property type="entry name" value="P-loop containing nucleotide triphosphate hydrolases"/>
    <property type="match status" value="2"/>
</dbReference>
<dbReference type="PROSITE" id="PS51192">
    <property type="entry name" value="HELICASE_ATP_BIND_1"/>
    <property type="match status" value="1"/>
</dbReference>
<dbReference type="Pfam" id="PF04851">
    <property type="entry name" value="ResIII"/>
    <property type="match status" value="1"/>
</dbReference>
<evidence type="ECO:0000259" key="19">
    <source>
        <dbReference type="PROSITE" id="PS51194"/>
    </source>
</evidence>
<dbReference type="Gene3D" id="3.30.160.380">
    <property type="entry name" value="Dicer dimerisation domain"/>
    <property type="match status" value="1"/>
</dbReference>
<keyword evidence="9" id="KW-0067">ATP-binding</keyword>
<feature type="region of interest" description="Disordered" evidence="16">
    <location>
        <begin position="1452"/>
        <end position="1482"/>
    </location>
</feature>
<dbReference type="SMART" id="SM00535">
    <property type="entry name" value="RIBOc"/>
    <property type="match status" value="2"/>
</dbReference>
<dbReference type="Pfam" id="PF00636">
    <property type="entry name" value="Ribonuclease_3"/>
    <property type="match status" value="2"/>
</dbReference>
<dbReference type="InterPro" id="IPR005034">
    <property type="entry name" value="Dicer_dimerisation"/>
</dbReference>
<proteinExistence type="inferred from homology"/>
<comment type="cofactor">
    <cofactor evidence="1">
        <name>Mn(2+)</name>
        <dbReference type="ChEBI" id="CHEBI:29035"/>
    </cofactor>
</comment>
<dbReference type="PANTHER" id="PTHR14950">
    <property type="entry name" value="DICER-RELATED"/>
    <property type="match status" value="1"/>
</dbReference>
<evidence type="ECO:0000256" key="13">
    <source>
        <dbReference type="ARBA" id="ARBA00023211"/>
    </source>
</evidence>
<feature type="domain" description="Dicer dsRNA-binding fold" evidence="20">
    <location>
        <begin position="618"/>
        <end position="714"/>
    </location>
</feature>
<dbReference type="OrthoDB" id="416741at2759"/>
<name>A0A0D2IF23_9EURO</name>
<keyword evidence="8" id="KW-0347">Helicase</keyword>
<comment type="function">
    <text evidence="14">Dicer-like endonuclease involved in cleaving double-stranded RNA in the RNA interference (RNAi) pathway. Produces 21 to 25 bp dsRNAs (siRNAs) which target the selective destruction of homologous RNAs leading to sequence-specific suppression of gene expression, called post-transcriptional gene silencing (PTGS). Part of a broad host defense response against viral infection and transposons.</text>
</comment>
<dbReference type="Gene3D" id="1.10.1520.10">
    <property type="entry name" value="Ribonuclease III domain"/>
    <property type="match status" value="2"/>
</dbReference>
<feature type="domain" description="Helicase C-terminal" evidence="19">
    <location>
        <begin position="422"/>
        <end position="580"/>
    </location>
</feature>
<dbReference type="InterPro" id="IPR006935">
    <property type="entry name" value="Helicase/UvrB_N"/>
</dbReference>
<dbReference type="InterPro" id="IPR038248">
    <property type="entry name" value="Dicer_dimer_sf"/>
</dbReference>
<dbReference type="HOGENOM" id="CLU_000907_4_3_1"/>
<dbReference type="STRING" id="1442369.A0A0D2IF23"/>
<dbReference type="SUPFAM" id="SSF69065">
    <property type="entry name" value="RNase III domain-like"/>
    <property type="match status" value="2"/>
</dbReference>
<evidence type="ECO:0000256" key="12">
    <source>
        <dbReference type="ARBA" id="ARBA00023118"/>
    </source>
</evidence>
<evidence type="ECO:0000256" key="15">
    <source>
        <dbReference type="PROSITE-ProRule" id="PRU00657"/>
    </source>
</evidence>
<gene>
    <name evidence="21" type="ORF">Z518_05282</name>
</gene>
<feature type="region of interest" description="Disordered" evidence="16">
    <location>
        <begin position="1050"/>
        <end position="1076"/>
    </location>
</feature>
<dbReference type="PROSITE" id="PS00517">
    <property type="entry name" value="RNASE_3_1"/>
    <property type="match status" value="1"/>
</dbReference>
<sequence>MSPFNLLSTAASASALATIDFDRDEGDYPTDSEDESLAESQTSDPSLNLDREANKAALEHYVLSQANKHIHQNQKAPPVKELENERSKRIIDQAREYQQELFERAKEENVIAVLDTGSGKTLIAALLIRHFLEQELISRSQGHPPKIVFFLVNSVHLATQQARFLNNNLPENVIPLFGDSGDDLWRRAEWDRIFANNSVVVCTAAVLDQCLMHSYLTMGQISLLVFDEAHHCKKNHPYSRIIRDYYLKWEEGSRPRIFGMTASPVDSKRDIEQVLEDLETLLQSKVVTTDDLSVFDFAPRAEDVIWKYPALQGEFDTELTSRLRRLCGFIDDLSKHFTFSRTASKQLGSWAADRIWKYAIPTSEHRAANIVKKLERSSAYQKWVDNDKRDAALESIHEAISIVQQHSFAPPRLNVEDELASKVRCLYSELTARFSASPATRGLVFVDQKLTAFILCDFFESLSPTNIRPGVLVGVGQIDWEPGSCKDQEAVMEEFRAGLKNLIFATSVAEEGIDIPQCNLVVRFDLYKTPIQYMQSRGRARMKNSIFAHMIEEGNFKEEAEVNYAREQDDYIRRYCRQLSPTRRLGHYESNLKRLIAKESRHRNFKTSTGVVANYGNSLLLLNRYAESLKRIGATSAEIYEEMIDVQENKFRYKVILPETDDERTKAVKGAKGDPQPNKVLAKRSAAWRCCGKLRYAGLLDENLDSIFVKVKPSNLNARIAVSEKKDDYEKKLKPDFWIESGVGSPDLPTKLFITQVLIGPRSLACSGDGLLLLTRSPLPELSSFPVFVDNNVEKYVVFNRADRPVPVTSENIEVLTRFTLNGVFNDVFNKVYNPDATFMSYWLAPQATGDLQGSFEDIVNVDELLRGGAPGRQRWIPATDPDDMRENVKKWCNAFLVDPGNGRFHYFTESVLPGKCIWDPPPESVRKVSKRYKDTIIEFTDSTWRGRHKDFGSFANKYDPNQPVLQAKLVMAGRNFLEKCSDEQKRSVICQIAPQPLEIARVSSSVAAFLQLWPVILHRLEAYLIVQEAFDKLDLTGVPTHFALEAFTHDPTANDGDSEFVPSTQSEPDGRDHSRGAMNYERLEFIGDSLLKMTTTITVFNRTTCNEEGMHCKRMSLLSNSRLCDVASSPRYELFRYIRAGTCDKWRDTWYPEFMELKRGRVIKLTDAQRKHALGKKTIADICEAIIGACIMTSQHLPTEEKFDLGIKAVTKLVEDEDHAITSWKEIAPMYKPPQWSLVSNDPVANDLARRIEGITGYRFNHPRLLRSAFTHSSDQNSPVRDLQRLEFLGDACLDWVCIWWLFSTNPTRDPQWLTEHKMAMVSNRFLASLAVILGFNKLIYASGPALYEEIGNFAVKVLEAYKQEDVKPDFWTRVSSGSPPPKALADLVESYLGAVLVDSGFNFTEIEGFFERHVKWFFEDIEAYDTFANRHPTTHLYRLLKEELGCQKSSPEVLESSSQIITTPPNGDEDNDDDDDGAGDDAVAGVRVHIAWFVHGRMVSVNQGQGVKYAKARASRSALKILGNLGVDEFREKWGCDCVQKRKKDGDGGAEWRVTGEIFK</sequence>
<dbReference type="GO" id="GO:0003723">
    <property type="term" value="F:RNA binding"/>
    <property type="evidence" value="ECO:0007669"/>
    <property type="project" value="UniProtKB-UniRule"/>
</dbReference>
<feature type="compositionally biased region" description="Acidic residues" evidence="16">
    <location>
        <begin position="1469"/>
        <end position="1481"/>
    </location>
</feature>
<evidence type="ECO:0000256" key="16">
    <source>
        <dbReference type="SAM" id="MobiDB-lite"/>
    </source>
</evidence>
<evidence type="ECO:0000256" key="7">
    <source>
        <dbReference type="ARBA" id="ARBA00022801"/>
    </source>
</evidence>
<evidence type="ECO:0000256" key="14">
    <source>
        <dbReference type="ARBA" id="ARBA00025403"/>
    </source>
</evidence>
<evidence type="ECO:0000256" key="10">
    <source>
        <dbReference type="ARBA" id="ARBA00022842"/>
    </source>
</evidence>
<dbReference type="InterPro" id="IPR001650">
    <property type="entry name" value="Helicase_C-like"/>
</dbReference>
<evidence type="ECO:0000256" key="6">
    <source>
        <dbReference type="ARBA" id="ARBA00022741"/>
    </source>
</evidence>
<evidence type="ECO:0000313" key="21">
    <source>
        <dbReference type="EMBL" id="KIX04414.1"/>
    </source>
</evidence>
<keyword evidence="10" id="KW-0460">Magnesium</keyword>
<dbReference type="GO" id="GO:0004525">
    <property type="term" value="F:ribonuclease III activity"/>
    <property type="evidence" value="ECO:0007669"/>
    <property type="project" value="InterPro"/>
</dbReference>
<dbReference type="VEuPathDB" id="FungiDB:Z518_05282"/>
<keyword evidence="6" id="KW-0547">Nucleotide-binding</keyword>
<evidence type="ECO:0000256" key="3">
    <source>
        <dbReference type="ARBA" id="ARBA00022721"/>
    </source>
</evidence>
<dbReference type="GO" id="GO:0046872">
    <property type="term" value="F:metal ion binding"/>
    <property type="evidence" value="ECO:0007669"/>
    <property type="project" value="UniProtKB-KW"/>
</dbReference>
<evidence type="ECO:0000256" key="9">
    <source>
        <dbReference type="ARBA" id="ARBA00022840"/>
    </source>
</evidence>
<feature type="compositionally biased region" description="Polar residues" evidence="16">
    <location>
        <begin position="1452"/>
        <end position="1467"/>
    </location>
</feature>
<evidence type="ECO:0000256" key="1">
    <source>
        <dbReference type="ARBA" id="ARBA00001936"/>
    </source>
</evidence>
<dbReference type="GO" id="GO:0030422">
    <property type="term" value="P:siRNA processing"/>
    <property type="evidence" value="ECO:0007669"/>
    <property type="project" value="TreeGrafter"/>
</dbReference>
<dbReference type="RefSeq" id="XP_013271550.1">
    <property type="nucleotide sequence ID" value="XM_013416096.1"/>
</dbReference>
<keyword evidence="3" id="KW-0930">Antiviral protein</keyword>
<feature type="region of interest" description="Disordered" evidence="16">
    <location>
        <begin position="20"/>
        <end position="48"/>
    </location>
</feature>
<dbReference type="GO" id="GO:0050688">
    <property type="term" value="P:regulation of defense response to virus"/>
    <property type="evidence" value="ECO:0007669"/>
    <property type="project" value="UniProtKB-KW"/>
</dbReference>
<evidence type="ECO:0000259" key="18">
    <source>
        <dbReference type="PROSITE" id="PS51192"/>
    </source>
</evidence>
<evidence type="ECO:0000259" key="20">
    <source>
        <dbReference type="PROSITE" id="PS51327"/>
    </source>
</evidence>
<reference evidence="21 22" key="1">
    <citation type="submission" date="2015-01" db="EMBL/GenBank/DDBJ databases">
        <title>The Genome Sequence of Rhinocladiella mackenzie CBS 650.93.</title>
        <authorList>
            <consortium name="The Broad Institute Genomics Platform"/>
            <person name="Cuomo C."/>
            <person name="de Hoog S."/>
            <person name="Gorbushina A."/>
            <person name="Stielow B."/>
            <person name="Teixiera M."/>
            <person name="Abouelleil A."/>
            <person name="Chapman S.B."/>
            <person name="Priest M."/>
            <person name="Young S.K."/>
            <person name="Wortman J."/>
            <person name="Nusbaum C."/>
            <person name="Birren B."/>
        </authorList>
    </citation>
    <scope>NUCLEOTIDE SEQUENCE [LARGE SCALE GENOMIC DNA]</scope>
    <source>
        <strain evidence="21 22">CBS 650.93</strain>
    </source>
</reference>
<dbReference type="PANTHER" id="PTHR14950:SF62">
    <property type="entry name" value="DICER-LIKE PROTEIN 1"/>
    <property type="match status" value="1"/>
</dbReference>
<dbReference type="GO" id="GO:0005524">
    <property type="term" value="F:ATP binding"/>
    <property type="evidence" value="ECO:0007669"/>
    <property type="project" value="UniProtKB-KW"/>
</dbReference>
<keyword evidence="12" id="KW-0051">Antiviral defense</keyword>
<dbReference type="InterPro" id="IPR056755">
    <property type="entry name" value="DSRM_2"/>
</dbReference>
<dbReference type="SMART" id="SM00490">
    <property type="entry name" value="HELICc"/>
    <property type="match status" value="1"/>
</dbReference>
<dbReference type="GO" id="GO:0051607">
    <property type="term" value="P:defense response to virus"/>
    <property type="evidence" value="ECO:0007669"/>
    <property type="project" value="UniProtKB-KW"/>
</dbReference>
<feature type="domain" description="RNase III" evidence="17">
    <location>
        <begin position="1250"/>
        <end position="1402"/>
    </location>
</feature>
<keyword evidence="13" id="KW-0464">Manganese</keyword>
<dbReference type="InterPro" id="IPR036389">
    <property type="entry name" value="RNase_III_sf"/>
</dbReference>
<dbReference type="Proteomes" id="UP000053617">
    <property type="component" value="Unassembled WGS sequence"/>
</dbReference>
<evidence type="ECO:0000256" key="4">
    <source>
        <dbReference type="ARBA" id="ARBA00022723"/>
    </source>
</evidence>
<dbReference type="GeneID" id="25293353"/>
<keyword evidence="11 15" id="KW-0694">RNA-binding</keyword>
<evidence type="ECO:0000313" key="22">
    <source>
        <dbReference type="Proteomes" id="UP000053617"/>
    </source>
</evidence>
<organism evidence="21 22">
    <name type="scientific">Rhinocladiella mackenziei CBS 650.93</name>
    <dbReference type="NCBI Taxonomy" id="1442369"/>
    <lineage>
        <taxon>Eukaryota</taxon>
        <taxon>Fungi</taxon>
        <taxon>Dikarya</taxon>
        <taxon>Ascomycota</taxon>
        <taxon>Pezizomycotina</taxon>
        <taxon>Eurotiomycetes</taxon>
        <taxon>Chaetothyriomycetidae</taxon>
        <taxon>Chaetothyriales</taxon>
        <taxon>Herpotrichiellaceae</taxon>
        <taxon>Rhinocladiella</taxon>
    </lineage>
</organism>
<keyword evidence="22" id="KW-1185">Reference proteome</keyword>
<dbReference type="Pfam" id="PF24995">
    <property type="entry name" value="DSRM_2"/>
    <property type="match status" value="1"/>
</dbReference>
<keyword evidence="4" id="KW-0479">Metal-binding</keyword>
<dbReference type="CDD" id="cd18034">
    <property type="entry name" value="DEXHc_dicer"/>
    <property type="match status" value="1"/>
</dbReference>
<evidence type="ECO:0000256" key="11">
    <source>
        <dbReference type="ARBA" id="ARBA00022884"/>
    </source>
</evidence>
<dbReference type="PROSITE" id="PS50142">
    <property type="entry name" value="RNASE_3_2"/>
    <property type="match status" value="2"/>
</dbReference>
<feature type="domain" description="Helicase ATP-binding" evidence="18">
    <location>
        <begin position="101"/>
        <end position="282"/>
    </location>
</feature>
<dbReference type="GO" id="GO:0005737">
    <property type="term" value="C:cytoplasm"/>
    <property type="evidence" value="ECO:0007669"/>
    <property type="project" value="TreeGrafter"/>
</dbReference>
<feature type="domain" description="RNase III" evidence="17">
    <location>
        <begin position="1027"/>
        <end position="1196"/>
    </location>
</feature>
<evidence type="ECO:0000256" key="2">
    <source>
        <dbReference type="ARBA" id="ARBA00020797"/>
    </source>
</evidence>
<dbReference type="CDD" id="cd00593">
    <property type="entry name" value="RIBOc"/>
    <property type="match status" value="2"/>
</dbReference>
<dbReference type="GO" id="GO:0005634">
    <property type="term" value="C:nucleus"/>
    <property type="evidence" value="ECO:0007669"/>
    <property type="project" value="TreeGrafter"/>
</dbReference>
<evidence type="ECO:0000256" key="5">
    <source>
        <dbReference type="ARBA" id="ARBA00022737"/>
    </source>
</evidence>
<evidence type="ECO:0000256" key="8">
    <source>
        <dbReference type="ARBA" id="ARBA00022806"/>
    </source>
</evidence>
<protein>
    <recommendedName>
        <fullName evidence="2">Dicer-like protein 1</fullName>
    </recommendedName>
</protein>
<dbReference type="InterPro" id="IPR027417">
    <property type="entry name" value="P-loop_NTPase"/>
</dbReference>
<dbReference type="GO" id="GO:0003677">
    <property type="term" value="F:DNA binding"/>
    <property type="evidence" value="ECO:0007669"/>
    <property type="project" value="InterPro"/>
</dbReference>
<accession>A0A0D2IF23</accession>
<dbReference type="SMART" id="SM00487">
    <property type="entry name" value="DEXDc"/>
    <property type="match status" value="1"/>
</dbReference>
<dbReference type="PROSITE" id="PS51327">
    <property type="entry name" value="DICER_DSRBF"/>
    <property type="match status" value="1"/>
</dbReference>
<dbReference type="SUPFAM" id="SSF52540">
    <property type="entry name" value="P-loop containing nucleoside triphosphate hydrolases"/>
    <property type="match status" value="1"/>
</dbReference>
<dbReference type="Pfam" id="PF03368">
    <property type="entry name" value="Dicer_dimer"/>
    <property type="match status" value="1"/>
</dbReference>